<evidence type="ECO:0000313" key="2">
    <source>
        <dbReference type="Proteomes" id="UP001497700"/>
    </source>
</evidence>
<evidence type="ECO:0000313" key="1">
    <source>
        <dbReference type="EMBL" id="KAI4869467.1"/>
    </source>
</evidence>
<protein>
    <submittedName>
        <fullName evidence="1">Uncharacterized protein</fullName>
    </submittedName>
</protein>
<gene>
    <name evidence="1" type="ORF">F4820DRAFT_10826</name>
</gene>
<organism evidence="1 2">
    <name type="scientific">Hypoxylon rubiginosum</name>
    <dbReference type="NCBI Taxonomy" id="110542"/>
    <lineage>
        <taxon>Eukaryota</taxon>
        <taxon>Fungi</taxon>
        <taxon>Dikarya</taxon>
        <taxon>Ascomycota</taxon>
        <taxon>Pezizomycotina</taxon>
        <taxon>Sordariomycetes</taxon>
        <taxon>Xylariomycetidae</taxon>
        <taxon>Xylariales</taxon>
        <taxon>Hypoxylaceae</taxon>
        <taxon>Hypoxylon</taxon>
    </lineage>
</organism>
<dbReference type="Proteomes" id="UP001497700">
    <property type="component" value="Unassembled WGS sequence"/>
</dbReference>
<keyword evidence="2" id="KW-1185">Reference proteome</keyword>
<reference evidence="1 2" key="1">
    <citation type="journal article" date="2022" name="New Phytol.">
        <title>Ecological generalism drives hyperdiversity of secondary metabolite gene clusters in xylarialean endophytes.</title>
        <authorList>
            <person name="Franco M.E.E."/>
            <person name="Wisecaver J.H."/>
            <person name="Arnold A.E."/>
            <person name="Ju Y.M."/>
            <person name="Slot J.C."/>
            <person name="Ahrendt S."/>
            <person name="Moore L.P."/>
            <person name="Eastman K.E."/>
            <person name="Scott K."/>
            <person name="Konkel Z."/>
            <person name="Mondo S.J."/>
            <person name="Kuo A."/>
            <person name="Hayes R.D."/>
            <person name="Haridas S."/>
            <person name="Andreopoulos B."/>
            <person name="Riley R."/>
            <person name="LaButti K."/>
            <person name="Pangilinan J."/>
            <person name="Lipzen A."/>
            <person name="Amirebrahimi M."/>
            <person name="Yan J."/>
            <person name="Adam C."/>
            <person name="Keymanesh K."/>
            <person name="Ng V."/>
            <person name="Louie K."/>
            <person name="Northen T."/>
            <person name="Drula E."/>
            <person name="Henrissat B."/>
            <person name="Hsieh H.M."/>
            <person name="Youens-Clark K."/>
            <person name="Lutzoni F."/>
            <person name="Miadlikowska J."/>
            <person name="Eastwood D.C."/>
            <person name="Hamelin R.C."/>
            <person name="Grigoriev I.V."/>
            <person name="U'Ren J.M."/>
        </authorList>
    </citation>
    <scope>NUCLEOTIDE SEQUENCE [LARGE SCALE GENOMIC DNA]</scope>
    <source>
        <strain evidence="1 2">CBS 119005</strain>
    </source>
</reference>
<proteinExistence type="predicted"/>
<sequence>MSQREPASRSASPRTSRSPAGTSTSPNSLHSDPQRSGTQPAGGRPLESVSIPRTNGDLIQSLPQRGFGVRNILNPAETQPSPTGTVSSAASVPPGGRPLHPSPNLRGSTSESSPTAPRPFMFQGHGMSNQQQANPAAGGQPPLGPHPADRGSPAPSHSHPALGARRILTPRSPRSSAAGHIPPPQALHAPQSHYYHAHPSAPSRGYPAEPPTPGHHQHVQSPRIGGPPLLAPQFGRAHPPGVGPPTTLAPLTTPPPRSLSQPMPSPFNAPGQEPQQPQGGPNNQIRPHGFGPSPPYSTAVPPSNRPYPPSLPVGDSRWSGMLGGHHGGPSGVRGMIGMDGHAAMNVGGEPLIVPLDMYNGSKQADEKRQRNAGASARFRARKKDKEIQQGIRIQELESQHRELLKRQQEVESERDRYRSDRDRLREIVYRTPGISELAYQGPPSPLSTRSGGSYAERSPLAPNQSALSMSSYGAADPMTGERAARRRRTDPQLEYSPSYATAQTSLPPMAQSTHAPLSQPGTPSAMARTSRLPPLRLDQQPGTPTTGPSTSSTPVQSFPPYKREPYETGWATRPNPPHDPGQR</sequence>
<dbReference type="EMBL" id="MU393430">
    <property type="protein sequence ID" value="KAI4869467.1"/>
    <property type="molecule type" value="Genomic_DNA"/>
</dbReference>
<comment type="caution">
    <text evidence="1">The sequence shown here is derived from an EMBL/GenBank/DDBJ whole genome shotgun (WGS) entry which is preliminary data.</text>
</comment>
<accession>A0ACB9ZCI4</accession>
<name>A0ACB9ZCI4_9PEZI</name>